<comment type="subcellular location">
    <subcellularLocation>
        <location evidence="1">Nucleus</location>
    </subcellularLocation>
</comment>
<feature type="region of interest" description="Disordered" evidence="7">
    <location>
        <begin position="433"/>
        <end position="458"/>
    </location>
</feature>
<dbReference type="SMART" id="SM00297">
    <property type="entry name" value="BROMO"/>
    <property type="match status" value="1"/>
</dbReference>
<dbReference type="InterPro" id="IPR051831">
    <property type="entry name" value="Bromodomain_contain_prot"/>
</dbReference>
<evidence type="ECO:0000256" key="4">
    <source>
        <dbReference type="ARBA" id="ARBA00023163"/>
    </source>
</evidence>
<dbReference type="Pfam" id="PF00439">
    <property type="entry name" value="Bromodomain"/>
    <property type="match status" value="1"/>
</dbReference>
<keyword evidence="2" id="KW-0805">Transcription regulation</keyword>
<keyword evidence="4" id="KW-0804">Transcription</keyword>
<dbReference type="Pfam" id="PF12024">
    <property type="entry name" value="DUF3512"/>
    <property type="match status" value="1"/>
</dbReference>
<name>A0A212FH88_DANPL</name>
<evidence type="ECO:0000256" key="7">
    <source>
        <dbReference type="SAM" id="MobiDB-lite"/>
    </source>
</evidence>
<keyword evidence="3 6" id="KW-0103">Bromodomain</keyword>
<dbReference type="GO" id="GO:0005634">
    <property type="term" value="C:nucleus"/>
    <property type="evidence" value="ECO:0007669"/>
    <property type="project" value="UniProtKB-SubCell"/>
</dbReference>
<dbReference type="InterPro" id="IPR021900">
    <property type="entry name" value="DUF3512"/>
</dbReference>
<dbReference type="PANTHER" id="PTHR22881:SF27">
    <property type="entry name" value="BROMODOMAIN CONTAINING 7_9"/>
    <property type="match status" value="1"/>
</dbReference>
<evidence type="ECO:0000256" key="6">
    <source>
        <dbReference type="PROSITE-ProRule" id="PRU00035"/>
    </source>
</evidence>
<evidence type="ECO:0000256" key="2">
    <source>
        <dbReference type="ARBA" id="ARBA00023015"/>
    </source>
</evidence>
<dbReference type="InParanoid" id="A0A212FH88"/>
<evidence type="ECO:0000256" key="1">
    <source>
        <dbReference type="ARBA" id="ARBA00004123"/>
    </source>
</evidence>
<feature type="region of interest" description="Disordered" evidence="7">
    <location>
        <begin position="274"/>
        <end position="320"/>
    </location>
</feature>
<dbReference type="eggNOG" id="KOG1828">
    <property type="taxonomic scope" value="Eukaryota"/>
</dbReference>
<keyword evidence="10" id="KW-1185">Reference proteome</keyword>
<dbReference type="SUPFAM" id="SSF47370">
    <property type="entry name" value="Bromodomain"/>
    <property type="match status" value="1"/>
</dbReference>
<feature type="compositionally biased region" description="Gly residues" evidence="7">
    <location>
        <begin position="311"/>
        <end position="320"/>
    </location>
</feature>
<comment type="caution">
    <text evidence="9">The sequence shown here is derived from an EMBL/GenBank/DDBJ whole genome shotgun (WGS) entry which is preliminary data.</text>
</comment>
<dbReference type="PROSITE" id="PS50014">
    <property type="entry name" value="BROMODOMAIN_2"/>
    <property type="match status" value="1"/>
</dbReference>
<feature type="region of interest" description="Disordered" evidence="7">
    <location>
        <begin position="18"/>
        <end position="81"/>
    </location>
</feature>
<feature type="compositionally biased region" description="Polar residues" evidence="7">
    <location>
        <begin position="274"/>
        <end position="283"/>
    </location>
</feature>
<dbReference type="KEGG" id="dpl:KGM_210590"/>
<dbReference type="AlphaFoldDB" id="A0A212FH88"/>
<dbReference type="InterPro" id="IPR001487">
    <property type="entry name" value="Bromodomain"/>
</dbReference>
<dbReference type="EMBL" id="AGBW02008531">
    <property type="protein sequence ID" value="OWR53073.1"/>
    <property type="molecule type" value="Genomic_DNA"/>
</dbReference>
<feature type="domain" description="Bromo" evidence="8">
    <location>
        <begin position="107"/>
        <end position="177"/>
    </location>
</feature>
<dbReference type="GO" id="GO:0006357">
    <property type="term" value="P:regulation of transcription by RNA polymerase II"/>
    <property type="evidence" value="ECO:0007669"/>
    <property type="project" value="TreeGrafter"/>
</dbReference>
<protein>
    <recommendedName>
        <fullName evidence="8">Bromo domain-containing protein</fullName>
    </recommendedName>
</protein>
<evidence type="ECO:0000259" key="8">
    <source>
        <dbReference type="PROSITE" id="PS50014"/>
    </source>
</evidence>
<dbReference type="PANTHER" id="PTHR22881">
    <property type="entry name" value="BROMODOMAIN CONTAINING PROTEIN"/>
    <property type="match status" value="1"/>
</dbReference>
<feature type="compositionally biased region" description="Acidic residues" evidence="7">
    <location>
        <begin position="46"/>
        <end position="57"/>
    </location>
</feature>
<reference evidence="9 10" key="1">
    <citation type="journal article" date="2011" name="Cell">
        <title>The monarch butterfly genome yields insights into long-distance migration.</title>
        <authorList>
            <person name="Zhan S."/>
            <person name="Merlin C."/>
            <person name="Boore J.L."/>
            <person name="Reppert S.M."/>
        </authorList>
    </citation>
    <scope>NUCLEOTIDE SEQUENCE [LARGE SCALE GENOMIC DNA]</scope>
    <source>
        <strain evidence="9">F-2</strain>
    </source>
</reference>
<accession>A0A212FH88</accession>
<feature type="compositionally biased region" description="Basic and acidic residues" evidence="7">
    <location>
        <begin position="18"/>
        <end position="33"/>
    </location>
</feature>
<evidence type="ECO:0000256" key="5">
    <source>
        <dbReference type="ARBA" id="ARBA00023242"/>
    </source>
</evidence>
<evidence type="ECO:0000256" key="3">
    <source>
        <dbReference type="ARBA" id="ARBA00023117"/>
    </source>
</evidence>
<evidence type="ECO:0000313" key="9">
    <source>
        <dbReference type="EMBL" id="OWR53073.1"/>
    </source>
</evidence>
<dbReference type="STRING" id="278856.A0A212FH88"/>
<organism evidence="9 10">
    <name type="scientific">Danaus plexippus plexippus</name>
    <dbReference type="NCBI Taxonomy" id="278856"/>
    <lineage>
        <taxon>Eukaryota</taxon>
        <taxon>Metazoa</taxon>
        <taxon>Ecdysozoa</taxon>
        <taxon>Arthropoda</taxon>
        <taxon>Hexapoda</taxon>
        <taxon>Insecta</taxon>
        <taxon>Pterygota</taxon>
        <taxon>Neoptera</taxon>
        <taxon>Endopterygota</taxon>
        <taxon>Lepidoptera</taxon>
        <taxon>Glossata</taxon>
        <taxon>Ditrysia</taxon>
        <taxon>Papilionoidea</taxon>
        <taxon>Nymphalidae</taxon>
        <taxon>Danainae</taxon>
        <taxon>Danaini</taxon>
        <taxon>Danaina</taxon>
        <taxon>Danaus</taxon>
        <taxon>Danaus</taxon>
    </lineage>
</organism>
<dbReference type="Proteomes" id="UP000007151">
    <property type="component" value="Unassembled WGS sequence"/>
</dbReference>
<sequence>MDELEKLSCKEEICDVSDMEHSATDDHKVTEGKIKKRRRRRREIDLISEDDETEDDDIPKKMYRRISPGPGPISPASHREPRTCVLKASQKRKPLSRLLEQLLRNLEKRDPNQFFAWPVNDNFAPGYSTIIKKPMDFSTMKQKIDDNEYKSLNCFISDFKLMCNNAMKYNKPGTVYHKAAKRLLHAGLKQLTPQKLRPLGDILTYMYEIPLRELGFDIGKMDVVSPTQQDSTPLRTYGRKVGIISILCSDMHEGWYMCHNRTILIAEAERDSQSRSSWTSHNESGAPDHKVLKRSSPVKSGGEEEAASDGGEVGDGGGDGVKIQMEAAREQHRRRLAKKAFPRMDAEGKTTLKLVTHTVDGSGEDKPLTLGQYIGKLTQGTGSLHIPREDRRNIAKCVRPLHYGPFSSYAPSYDGTFATLSKEESHLVLHTLREYTHAPDKRNRPETPPPRDESQELSKVKIDIDELRSLSSLGIDVDFLNELEMATKDYGLGPALKHTYGLLAALEKEQRERLSASSPWHLSLVAGAGQAEREAARAAAGWLRAMVARVPPKEVATHAALRNAMGVTLEHLEGDPPRAESQELSKVKIDIDELRSLSSLGIDVDFLNELEMATKDYGLGPALKHTYGLLAALEKEQRERLSASSPWHLSLVAGAGQAEREAARAAAGWLRAMVARVPPKEEQIQRLLL</sequence>
<dbReference type="CDD" id="cd05513">
    <property type="entry name" value="Bromo_brd7_like"/>
    <property type="match status" value="1"/>
</dbReference>
<dbReference type="FunCoup" id="A0A212FH88">
    <property type="interactions" value="2143"/>
</dbReference>
<keyword evidence="5" id="KW-0539">Nucleus</keyword>
<evidence type="ECO:0000313" key="10">
    <source>
        <dbReference type="Proteomes" id="UP000007151"/>
    </source>
</evidence>
<gene>
    <name evidence="9" type="ORF">KGM_210590</name>
</gene>
<dbReference type="InterPro" id="IPR036427">
    <property type="entry name" value="Bromodomain-like_sf"/>
</dbReference>
<dbReference type="PRINTS" id="PR00503">
    <property type="entry name" value="BROMODOMAIN"/>
</dbReference>
<proteinExistence type="predicted"/>
<dbReference type="Gene3D" id="1.20.920.10">
    <property type="entry name" value="Bromodomain-like"/>
    <property type="match status" value="1"/>
</dbReference>